<evidence type="ECO:0000313" key="3">
    <source>
        <dbReference type="Proteomes" id="UP001054889"/>
    </source>
</evidence>
<dbReference type="Proteomes" id="UP001054889">
    <property type="component" value="Unassembled WGS sequence"/>
</dbReference>
<dbReference type="EMBL" id="BQKI01000009">
    <property type="protein sequence ID" value="GJN02533.1"/>
    <property type="molecule type" value="Genomic_DNA"/>
</dbReference>
<dbReference type="Pfam" id="PF00646">
    <property type="entry name" value="F-box"/>
    <property type="match status" value="1"/>
</dbReference>
<protein>
    <recommendedName>
        <fullName evidence="1">F-box domain-containing protein</fullName>
    </recommendedName>
</protein>
<gene>
    <name evidence="2" type="primary">ga19895</name>
    <name evidence="2" type="ORF">PR202_ga19895</name>
</gene>
<proteinExistence type="predicted"/>
<dbReference type="InterPro" id="IPR044997">
    <property type="entry name" value="F-box_plant"/>
</dbReference>
<reference evidence="2" key="2">
    <citation type="submission" date="2021-12" db="EMBL/GenBank/DDBJ databases">
        <title>Resequencing data analysis of finger millet.</title>
        <authorList>
            <person name="Hatakeyama M."/>
            <person name="Aluri S."/>
            <person name="Balachadran M.T."/>
            <person name="Sivarajan S.R."/>
            <person name="Poveda L."/>
            <person name="Shimizu-Inatsugi R."/>
            <person name="Schlapbach R."/>
            <person name="Sreeman S.M."/>
            <person name="Shimizu K.K."/>
        </authorList>
    </citation>
    <scope>NUCLEOTIDE SEQUENCE</scope>
</reference>
<dbReference type="AlphaFoldDB" id="A0AAV5CVE8"/>
<name>A0AAV5CVE8_ELECO</name>
<dbReference type="InterPro" id="IPR001810">
    <property type="entry name" value="F-box_dom"/>
</dbReference>
<comment type="caution">
    <text evidence="2">The sequence shown here is derived from an EMBL/GenBank/DDBJ whole genome shotgun (WGS) entry which is preliminary data.</text>
</comment>
<dbReference type="Gene3D" id="1.20.1280.50">
    <property type="match status" value="1"/>
</dbReference>
<organism evidence="2 3">
    <name type="scientific">Eleusine coracana subsp. coracana</name>
    <dbReference type="NCBI Taxonomy" id="191504"/>
    <lineage>
        <taxon>Eukaryota</taxon>
        <taxon>Viridiplantae</taxon>
        <taxon>Streptophyta</taxon>
        <taxon>Embryophyta</taxon>
        <taxon>Tracheophyta</taxon>
        <taxon>Spermatophyta</taxon>
        <taxon>Magnoliopsida</taxon>
        <taxon>Liliopsida</taxon>
        <taxon>Poales</taxon>
        <taxon>Poaceae</taxon>
        <taxon>PACMAD clade</taxon>
        <taxon>Chloridoideae</taxon>
        <taxon>Cynodonteae</taxon>
        <taxon>Eleusininae</taxon>
        <taxon>Eleusine</taxon>
    </lineage>
</organism>
<dbReference type="PANTHER" id="PTHR32153">
    <property type="entry name" value="OJ000223_09.16 PROTEIN"/>
    <property type="match status" value="1"/>
</dbReference>
<sequence>MGATAELLRHDSTKIEAAVTKDVEQEDQEDRLSNLPDDILTLILERLKLHEAARTSILSRRWVHLFSQRSRIVIDIGAFNPKDQVSESTLDDLAKSNASLIQATKTPVKVREFRKKNKAELEALLLIDRGEALPLRRQGH</sequence>
<dbReference type="SUPFAM" id="SSF81383">
    <property type="entry name" value="F-box domain"/>
    <property type="match status" value="1"/>
</dbReference>
<evidence type="ECO:0000313" key="2">
    <source>
        <dbReference type="EMBL" id="GJN02533.1"/>
    </source>
</evidence>
<reference evidence="2" key="1">
    <citation type="journal article" date="2018" name="DNA Res.">
        <title>Multiple hybrid de novo genome assembly of finger millet, an orphan allotetraploid crop.</title>
        <authorList>
            <person name="Hatakeyama M."/>
            <person name="Aluri S."/>
            <person name="Balachadran M.T."/>
            <person name="Sivarajan S.R."/>
            <person name="Patrignani A."/>
            <person name="Gruter S."/>
            <person name="Poveda L."/>
            <person name="Shimizu-Inatsugi R."/>
            <person name="Baeten J."/>
            <person name="Francoijs K.J."/>
            <person name="Nataraja K.N."/>
            <person name="Reddy Y.A.N."/>
            <person name="Phadnis S."/>
            <person name="Ravikumar R.L."/>
            <person name="Schlapbach R."/>
            <person name="Sreeman S.M."/>
            <person name="Shimizu K.K."/>
        </authorList>
    </citation>
    <scope>NUCLEOTIDE SEQUENCE</scope>
</reference>
<keyword evidence="3" id="KW-1185">Reference proteome</keyword>
<dbReference type="InterPro" id="IPR036047">
    <property type="entry name" value="F-box-like_dom_sf"/>
</dbReference>
<dbReference type="PROSITE" id="PS50181">
    <property type="entry name" value="FBOX"/>
    <property type="match status" value="1"/>
</dbReference>
<feature type="domain" description="F-box" evidence="1">
    <location>
        <begin position="29"/>
        <end position="76"/>
    </location>
</feature>
<accession>A0AAV5CVE8</accession>
<evidence type="ECO:0000259" key="1">
    <source>
        <dbReference type="PROSITE" id="PS50181"/>
    </source>
</evidence>